<dbReference type="SUPFAM" id="SSF143100">
    <property type="entry name" value="TTHA1013/TTHA0281-like"/>
    <property type="match status" value="1"/>
</dbReference>
<dbReference type="Gene3D" id="3.30.160.250">
    <property type="match status" value="1"/>
</dbReference>
<evidence type="ECO:0000313" key="1">
    <source>
        <dbReference type="EMBL" id="MEK9514955.1"/>
    </source>
</evidence>
<dbReference type="InterPro" id="IPR035069">
    <property type="entry name" value="TTHA1013/TTHA0281-like"/>
</dbReference>
<name>A0ABU9ESL7_LIMFS</name>
<dbReference type="RefSeq" id="WP_228116437.1">
    <property type="nucleotide sequence ID" value="NZ_JBBWYZ010000028.1"/>
</dbReference>
<protein>
    <submittedName>
        <fullName evidence="1">Type II toxin-antitoxin system HicB family antitoxin</fullName>
    </submittedName>
</protein>
<accession>A0ABU9ESL7</accession>
<organism evidence="1 2">
    <name type="scientific">Limnospira fusiformis PMC 851.14</name>
    <dbReference type="NCBI Taxonomy" id="2219512"/>
    <lineage>
        <taxon>Bacteria</taxon>
        <taxon>Bacillati</taxon>
        <taxon>Cyanobacteriota</taxon>
        <taxon>Cyanophyceae</taxon>
        <taxon>Oscillatoriophycideae</taxon>
        <taxon>Oscillatoriales</taxon>
        <taxon>Sirenicapillariaceae</taxon>
        <taxon>Limnospira</taxon>
    </lineage>
</organism>
<evidence type="ECO:0000313" key="2">
    <source>
        <dbReference type="Proteomes" id="UP001387447"/>
    </source>
</evidence>
<dbReference type="EMBL" id="JBBWYZ010000028">
    <property type="protein sequence ID" value="MEK9514955.1"/>
    <property type="molecule type" value="Genomic_DNA"/>
</dbReference>
<keyword evidence="2" id="KW-1185">Reference proteome</keyword>
<reference evidence="1 2" key="1">
    <citation type="journal article" date="2024" name="Front. Microbiol.">
        <title>Transcriptomic insights into the dominance of two phototrophs throughout the water column of a tropical hypersaline-alkaline crater lake (Dziani Dzaha, Mayotte).</title>
        <authorList>
            <person name="Duperron S."/>
            <person name="Halary S."/>
            <person name="Bouly J.-P."/>
            <person name="Roussel T."/>
            <person name="Hugoni M."/>
            <person name="Bruto M."/>
            <person name="Oger P."/>
            <person name="Duval C."/>
            <person name="Woo A."/>
            <person name="Jezequiel D."/>
            <person name="Ader M."/>
            <person name="Leboulanger C."/>
            <person name="Agogue H."/>
            <person name="Grossi V."/>
            <person name="Trousselier M."/>
            <person name="Bernard C."/>
        </authorList>
    </citation>
    <scope>NUCLEOTIDE SEQUENCE [LARGE SCALE GENOMIC DNA]</scope>
    <source>
        <strain evidence="1 2">PMC 851.14</strain>
    </source>
</reference>
<proteinExistence type="predicted"/>
<gene>
    <name evidence="1" type="ORF">AAEJ74_25855</name>
</gene>
<sequence length="63" mass="6708">MTSPLLPELLTEGDTAEEALANVQDALAAVVEIYEDLGRTLPPNLCVADADHSVWLETLVVSS</sequence>
<comment type="caution">
    <text evidence="1">The sequence shown here is derived from an EMBL/GenBank/DDBJ whole genome shotgun (WGS) entry which is preliminary data.</text>
</comment>
<dbReference type="Proteomes" id="UP001387447">
    <property type="component" value="Unassembled WGS sequence"/>
</dbReference>